<dbReference type="InterPro" id="IPR020556">
    <property type="entry name" value="Amidase_CS"/>
</dbReference>
<dbReference type="Pfam" id="PF01425">
    <property type="entry name" value="Amidase"/>
    <property type="match status" value="1"/>
</dbReference>
<dbReference type="GO" id="GO:0012505">
    <property type="term" value="C:endomembrane system"/>
    <property type="evidence" value="ECO:0007669"/>
    <property type="project" value="TreeGrafter"/>
</dbReference>
<dbReference type="InterPro" id="IPR052739">
    <property type="entry name" value="FAAH2"/>
</dbReference>
<gene>
    <name evidence="2" type="ORF">A1D18_06440</name>
</gene>
<proteinExistence type="predicted"/>
<dbReference type="PANTHER" id="PTHR43372:SF4">
    <property type="entry name" value="FATTY-ACID AMIDE HYDROLASE 2"/>
    <property type="match status" value="1"/>
</dbReference>
<dbReference type="STRING" id="1225476.A1D18_06440"/>
<name>A0A1J8PHB6_9COXI</name>
<evidence type="ECO:0000313" key="3">
    <source>
        <dbReference type="Proteomes" id="UP000183924"/>
    </source>
</evidence>
<dbReference type="RefSeq" id="WP_071662958.1">
    <property type="nucleotide sequence ID" value="NZ_LUKY01000033.1"/>
</dbReference>
<dbReference type="AlphaFoldDB" id="A0A1J8PHB6"/>
<comment type="caution">
    <text evidence="2">The sequence shown here is derived from an EMBL/GenBank/DDBJ whole genome shotgun (WGS) entry which is preliminary data.</text>
</comment>
<accession>A0A1J8PHB6</accession>
<evidence type="ECO:0000259" key="1">
    <source>
        <dbReference type="Pfam" id="PF01425"/>
    </source>
</evidence>
<keyword evidence="3" id="KW-1185">Reference proteome</keyword>
<dbReference type="InterPro" id="IPR023631">
    <property type="entry name" value="Amidase_dom"/>
</dbReference>
<dbReference type="PANTHER" id="PTHR43372">
    <property type="entry name" value="FATTY-ACID AMIDE HYDROLASE"/>
    <property type="match status" value="1"/>
</dbReference>
<protein>
    <recommendedName>
        <fullName evidence="1">Amidase domain-containing protein</fullName>
    </recommendedName>
</protein>
<dbReference type="Gene3D" id="3.90.1300.10">
    <property type="entry name" value="Amidase signature (AS) domain"/>
    <property type="match status" value="1"/>
</dbReference>
<dbReference type="PROSITE" id="PS00571">
    <property type="entry name" value="AMIDASES"/>
    <property type="match status" value="1"/>
</dbReference>
<dbReference type="Proteomes" id="UP000183924">
    <property type="component" value="Unassembled WGS sequence"/>
</dbReference>
<sequence>MTSDLYFLSARKLATLIKEKKISCVELIQTHLDRIQQVNPKLNALVQLAEPEIVLEKACIADEKLAKNQILGPLHGLPITIKDCCKVSDFIISKGSNGYNFLPKEDATAVARLKAAGGIILGISNVPEFNIAYETDNDRYGKTLNPYDLNRTPGGSSGGEAAIIAAGGSVLGLGSDGAGSIRQPAHNTGIVGLKPTRGLIPNSGNVPSDGRGLLRPLTTYGPMARFVDDIVLSLPLLTGPDNADPDVVPISIRTPFINCKNLRIVFYSDNGIASPDKATLQTINQVVHVLQGEVRQIEYQCPPHLKELYTLITETFILGGDKGLGFKNLLNHLGINKPSYLVKEFLAIARQCEFSITELHQRLRRIDQLRISLEKFFFPYDVIICPVAATPAKLHGHSFIEGHDFSYLNIYNLTGWPVLTVRCGFSAEGLPIGIQIVAKPWHDDITLMIGQKLETLLGGWQKPILFP</sequence>
<dbReference type="EMBL" id="LUKY01000033">
    <property type="protein sequence ID" value="OIZ94469.1"/>
    <property type="molecule type" value="Genomic_DNA"/>
</dbReference>
<evidence type="ECO:0000313" key="2">
    <source>
        <dbReference type="EMBL" id="OIZ94469.1"/>
    </source>
</evidence>
<dbReference type="OrthoDB" id="8872210at2"/>
<dbReference type="SUPFAM" id="SSF75304">
    <property type="entry name" value="Amidase signature (AS) enzymes"/>
    <property type="match status" value="1"/>
</dbReference>
<feature type="domain" description="Amidase" evidence="1">
    <location>
        <begin position="26"/>
        <end position="446"/>
    </location>
</feature>
<reference evidence="2 3" key="1">
    <citation type="submission" date="2016-03" db="EMBL/GenBank/DDBJ databases">
        <title>Comparative genomics of Rickettsiella.</title>
        <authorList>
            <person name="Chandler C."/>
            <person name="Wang Y."/>
        </authorList>
    </citation>
    <scope>NUCLEOTIDE SEQUENCE [LARGE SCALE GENOMIC DNA]</scope>
    <source>
        <strain evidence="2 3">RCFS May 2013</strain>
    </source>
</reference>
<dbReference type="InterPro" id="IPR036928">
    <property type="entry name" value="AS_sf"/>
</dbReference>
<organism evidence="2 3">
    <name type="scientific">Candidatus Rickettsiella isopodorum</name>
    <dbReference type="NCBI Taxonomy" id="1225476"/>
    <lineage>
        <taxon>Bacteria</taxon>
        <taxon>Pseudomonadati</taxon>
        <taxon>Pseudomonadota</taxon>
        <taxon>Gammaproteobacteria</taxon>
        <taxon>Legionellales</taxon>
        <taxon>Coxiellaceae</taxon>
        <taxon>Rickettsiella</taxon>
    </lineage>
</organism>